<keyword evidence="2" id="KW-1185">Reference proteome</keyword>
<accession>A0ABD5S6F6</accession>
<protein>
    <submittedName>
        <fullName evidence="1">Aminoglycoside phosphotransferase</fullName>
    </submittedName>
</protein>
<dbReference type="EMBL" id="JBHSWU010001240">
    <property type="protein sequence ID" value="MFC6726592.1"/>
    <property type="molecule type" value="Genomic_DNA"/>
</dbReference>
<sequence length="86" mass="10020">LVGTEQYLCGRAPLDAPERRRVRSALRRGYESVRRDALNVDEAERDCYLLLSTLTAMCWFPVWYADRTGAERNRLAAQLRTFVRDL</sequence>
<dbReference type="AlphaFoldDB" id="A0ABD5S6F6"/>
<gene>
    <name evidence="1" type="ORF">ACFQE1_19925</name>
</gene>
<comment type="caution">
    <text evidence="1">The sequence shown here is derived from an EMBL/GenBank/DDBJ whole genome shotgun (WGS) entry which is preliminary data.</text>
</comment>
<dbReference type="Proteomes" id="UP001596328">
    <property type="component" value="Unassembled WGS sequence"/>
</dbReference>
<evidence type="ECO:0000313" key="1">
    <source>
        <dbReference type="EMBL" id="MFC6726592.1"/>
    </source>
</evidence>
<proteinExistence type="predicted"/>
<organism evidence="1 2">
    <name type="scientific">Halobium palmae</name>
    <dbReference type="NCBI Taxonomy" id="1776492"/>
    <lineage>
        <taxon>Archaea</taxon>
        <taxon>Methanobacteriati</taxon>
        <taxon>Methanobacteriota</taxon>
        <taxon>Stenosarchaea group</taxon>
        <taxon>Halobacteria</taxon>
        <taxon>Halobacteriales</taxon>
        <taxon>Haloferacaceae</taxon>
        <taxon>Halobium</taxon>
    </lineage>
</organism>
<name>A0ABD5S6F6_9EURY</name>
<evidence type="ECO:0000313" key="2">
    <source>
        <dbReference type="Proteomes" id="UP001596328"/>
    </source>
</evidence>
<feature type="non-terminal residue" evidence="1">
    <location>
        <position position="1"/>
    </location>
</feature>
<reference evidence="1 2" key="1">
    <citation type="journal article" date="2019" name="Int. J. Syst. Evol. Microbiol.">
        <title>The Global Catalogue of Microorganisms (GCM) 10K type strain sequencing project: providing services to taxonomists for standard genome sequencing and annotation.</title>
        <authorList>
            <consortium name="The Broad Institute Genomics Platform"/>
            <consortium name="The Broad Institute Genome Sequencing Center for Infectious Disease"/>
            <person name="Wu L."/>
            <person name="Ma J."/>
        </authorList>
    </citation>
    <scope>NUCLEOTIDE SEQUENCE [LARGE SCALE GENOMIC DNA]</scope>
    <source>
        <strain evidence="1 2">NBRC 111368</strain>
    </source>
</reference>